<dbReference type="Pfam" id="PF12802">
    <property type="entry name" value="MarR_2"/>
    <property type="match status" value="1"/>
</dbReference>
<dbReference type="InterPro" id="IPR000835">
    <property type="entry name" value="HTH_MarR-typ"/>
</dbReference>
<evidence type="ECO:0000256" key="1">
    <source>
        <dbReference type="ARBA" id="ARBA00023015"/>
    </source>
</evidence>
<dbReference type="SUPFAM" id="SSF46785">
    <property type="entry name" value="Winged helix' DNA-binding domain"/>
    <property type="match status" value="1"/>
</dbReference>
<keyword evidence="1" id="KW-0805">Transcription regulation</keyword>
<feature type="domain" description="HTH marR-type" evidence="4">
    <location>
        <begin position="7"/>
        <end position="138"/>
    </location>
</feature>
<evidence type="ECO:0000313" key="5">
    <source>
        <dbReference type="EMBL" id="CEG21269.1"/>
    </source>
</evidence>
<keyword evidence="6" id="KW-1185">Reference proteome</keyword>
<dbReference type="PANTHER" id="PTHR42756:SF1">
    <property type="entry name" value="TRANSCRIPTIONAL REPRESSOR OF EMRAB OPERON"/>
    <property type="match status" value="1"/>
</dbReference>
<evidence type="ECO:0000259" key="4">
    <source>
        <dbReference type="PROSITE" id="PS50995"/>
    </source>
</evidence>
<dbReference type="Proteomes" id="UP000043699">
    <property type="component" value="Unassembled WGS sequence"/>
</dbReference>
<name>A0A098EG45_9BACL</name>
<dbReference type="SMART" id="SM00347">
    <property type="entry name" value="HTH_MARR"/>
    <property type="match status" value="1"/>
</dbReference>
<evidence type="ECO:0000313" key="6">
    <source>
        <dbReference type="Proteomes" id="UP000043699"/>
    </source>
</evidence>
<dbReference type="PROSITE" id="PS50995">
    <property type="entry name" value="HTH_MARR_2"/>
    <property type="match status" value="1"/>
</dbReference>
<accession>A0A098EG45</accession>
<protein>
    <submittedName>
        <fullName evidence="5">Putative HTH-type transcriptional regulator</fullName>
    </submittedName>
</protein>
<keyword evidence="2" id="KW-0238">DNA-binding</keyword>
<evidence type="ECO:0000256" key="3">
    <source>
        <dbReference type="ARBA" id="ARBA00023163"/>
    </source>
</evidence>
<dbReference type="AlphaFoldDB" id="A0A098EG45"/>
<proteinExistence type="predicted"/>
<gene>
    <name evidence="5" type="ORF">BN1080_00175</name>
</gene>
<dbReference type="PANTHER" id="PTHR42756">
    <property type="entry name" value="TRANSCRIPTIONAL REGULATOR, MARR"/>
    <property type="match status" value="1"/>
</dbReference>
<keyword evidence="3" id="KW-0804">Transcription</keyword>
<reference evidence="5 6" key="1">
    <citation type="submission" date="2014-09" db="EMBL/GenBank/DDBJ databases">
        <authorList>
            <person name="Urmite Genomes Urmite Genomes"/>
        </authorList>
    </citation>
    <scope>NUCLEOTIDE SEQUENCE [LARGE SCALE GENOMIC DNA]</scope>
    <source>
        <strain evidence="5 6">ES2</strain>
    </source>
</reference>
<dbReference type="InterPro" id="IPR036388">
    <property type="entry name" value="WH-like_DNA-bd_sf"/>
</dbReference>
<evidence type="ECO:0000256" key="2">
    <source>
        <dbReference type="ARBA" id="ARBA00023125"/>
    </source>
</evidence>
<sequence>MSPIKTFQEFFQQYMLMYRPFESQLNQELGKHGLHRAQWTILYYLVNEGPSTLVELAHYQRVEKPTMTRTVSRLEELGYVDHLPGKDRREKRMQLTAEGTKVYQKVRVTIDKFEQEILEGIPEDTQQLIIESMKAIRMNLINKESTK</sequence>
<organism evidence="5 6">
    <name type="scientific">Planococcus massiliensis</name>
    <dbReference type="NCBI Taxonomy" id="1499687"/>
    <lineage>
        <taxon>Bacteria</taxon>
        <taxon>Bacillati</taxon>
        <taxon>Bacillota</taxon>
        <taxon>Bacilli</taxon>
        <taxon>Bacillales</taxon>
        <taxon>Caryophanaceae</taxon>
        <taxon>Planococcus</taxon>
    </lineage>
</organism>
<dbReference type="GO" id="GO:0003700">
    <property type="term" value="F:DNA-binding transcription factor activity"/>
    <property type="evidence" value="ECO:0007669"/>
    <property type="project" value="InterPro"/>
</dbReference>
<dbReference type="Gene3D" id="1.10.10.10">
    <property type="entry name" value="Winged helix-like DNA-binding domain superfamily/Winged helix DNA-binding domain"/>
    <property type="match status" value="1"/>
</dbReference>
<dbReference type="STRING" id="1499687.BN1080_00175"/>
<dbReference type="EMBL" id="CCXS01000001">
    <property type="protein sequence ID" value="CEG21269.1"/>
    <property type="molecule type" value="Genomic_DNA"/>
</dbReference>
<dbReference type="RefSeq" id="WP_324607139.1">
    <property type="nucleotide sequence ID" value="NZ_CCXS01000001.1"/>
</dbReference>
<dbReference type="InterPro" id="IPR036390">
    <property type="entry name" value="WH_DNA-bd_sf"/>
</dbReference>
<dbReference type="PRINTS" id="PR00598">
    <property type="entry name" value="HTHMARR"/>
</dbReference>
<dbReference type="GO" id="GO:0003677">
    <property type="term" value="F:DNA binding"/>
    <property type="evidence" value="ECO:0007669"/>
    <property type="project" value="UniProtKB-KW"/>
</dbReference>